<reference evidence="2" key="1">
    <citation type="journal article" date="2023" name="Hortic. Res.">
        <title>A chromosome-level phased genome enabling allele-level studies in sweet orange: a case study on citrus Huanglongbing tolerance.</title>
        <authorList>
            <person name="Wu B."/>
            <person name="Yu Q."/>
            <person name="Deng Z."/>
            <person name="Duan Y."/>
            <person name="Luo F."/>
            <person name="Gmitter F. Jr."/>
        </authorList>
    </citation>
    <scope>NUCLEOTIDE SEQUENCE [LARGE SCALE GENOMIC DNA]</scope>
    <source>
        <strain evidence="2">cv. Valencia</strain>
    </source>
</reference>
<name>A0ACB8NAN2_CITSI</name>
<evidence type="ECO:0000313" key="1">
    <source>
        <dbReference type="EMBL" id="KAH9794906.1"/>
    </source>
</evidence>
<proteinExistence type="predicted"/>
<dbReference type="EMBL" id="CM039171">
    <property type="protein sequence ID" value="KAH9794906.1"/>
    <property type="molecule type" value="Genomic_DNA"/>
</dbReference>
<comment type="caution">
    <text evidence="1">The sequence shown here is derived from an EMBL/GenBank/DDBJ whole genome shotgun (WGS) entry which is preliminary data.</text>
</comment>
<dbReference type="Proteomes" id="UP000829398">
    <property type="component" value="Chromosome 2"/>
</dbReference>
<keyword evidence="2" id="KW-1185">Reference proteome</keyword>
<accession>A0ACB8NAN2</accession>
<evidence type="ECO:0000313" key="2">
    <source>
        <dbReference type="Proteomes" id="UP000829398"/>
    </source>
</evidence>
<organism evidence="1 2">
    <name type="scientific">Citrus sinensis</name>
    <name type="common">Sweet orange</name>
    <name type="synonym">Citrus aurantium var. sinensis</name>
    <dbReference type="NCBI Taxonomy" id="2711"/>
    <lineage>
        <taxon>Eukaryota</taxon>
        <taxon>Viridiplantae</taxon>
        <taxon>Streptophyta</taxon>
        <taxon>Embryophyta</taxon>
        <taxon>Tracheophyta</taxon>
        <taxon>Spermatophyta</taxon>
        <taxon>Magnoliopsida</taxon>
        <taxon>eudicotyledons</taxon>
        <taxon>Gunneridae</taxon>
        <taxon>Pentapetalae</taxon>
        <taxon>rosids</taxon>
        <taxon>malvids</taxon>
        <taxon>Sapindales</taxon>
        <taxon>Rutaceae</taxon>
        <taxon>Aurantioideae</taxon>
        <taxon>Citrus</taxon>
    </lineage>
</organism>
<protein>
    <submittedName>
        <fullName evidence="1">Cyclin-d1-binding protein 1</fullName>
    </submittedName>
</protein>
<gene>
    <name evidence="1" type="ORF">KPL71_005052</name>
</gene>
<sequence length="408" mass="44722">MCSLCFNNSAYHFDHFVEDKADCQSKDACSSKPPIGSHGGRKMGRKEREKEQLIRTLNNHLNNIHETLQVLNQTAASSLEKVSWNDVIQMGEQVSKKATVVGMLWTGETPEAKAIEENMAEYFNMLQGFILLSHGSTVGAGPTLSLSIHASVKQVVDSSFKLMMESITLYGSDNKDKEHLMPQYVGAVWEACSALKKTPATNITGIGRAMTQVAVSMKDVLREMKELKPSSSDQNNEASHDDSAKADSEHQEDDNSSLDELGNDLSSEEMKVAQLAIGIVSDMLVVIKELIRTITGLLKHENPDDGGKFVDTLERLLKLCQGIGVQIDELGASLYPPQELSVIKAGSVKILSMTDELQKEVESFNSSSEAFIQACNGLRSSLKQMDSEVDCFNTTDLEAKLQNVAISN</sequence>